<dbReference type="GO" id="GO:0006518">
    <property type="term" value="P:peptide metabolic process"/>
    <property type="evidence" value="ECO:0007669"/>
    <property type="project" value="TreeGrafter"/>
</dbReference>
<sequence length="650" mass="74291">MIRYRESHQKSWHMISFKQTTSIVLLFVLMIPLCIACYGDDVDETENKSNSLPSYFIPFTRESIEDDVNDTIDRTNGLIQEICDVPEDDRNETNTIIAFDSALSEMDTHLLKYQALLGLYPDDDLRTAAETAAQKRNDLIRTIAEDEYLYQCIKKTKPATTYGRWLYEQELTFFRLGGVGKTPEEKEELKHLHQELELLDGQYLENIRDNRPVSENLQILTKSAVIRSTIANRSGYDTWTNLVTESQGSGMMNFEINNFLNTTTPQVQEVVKPMMAELLTLKQETYPDASRVYDFEIGQLIKKHGEPALSGEDRTHSIPAELLFTRTLATISCLLGVKTEKIQEAVTYAPDVTLYQVFLPGTDQTIGWFYLDLSDRPGKSSQWLTVLIHTGWKSEAAADPVFILSGTLRNTSAGPEFGDEELTLFFHELGHLYTRMLAGTSTSDIPAVLPVELTETQSRFFELLPWTPEFHSLLFNPEGGTSVRKISRNGYSPPSAHDPKSYEYQWFLARDTIIAALDFKIAGASDNVRFGEWYTDIYTNTTGIPPSDQGGYLLTHPHFSGSTAGTYWIYPAGDMFARDIYQRFQEEGFLNKTTWNDFISKVIRPENQDMTAEERIRNFSKERGEIENIRDSQIENSPVYKWRYVPRCIL</sequence>
<dbReference type="GO" id="GO:0006508">
    <property type="term" value="P:proteolysis"/>
    <property type="evidence" value="ECO:0007669"/>
    <property type="project" value="UniProtKB-KW"/>
</dbReference>
<evidence type="ECO:0000313" key="9">
    <source>
        <dbReference type="EMBL" id="PWR75107.1"/>
    </source>
</evidence>
<evidence type="ECO:0000256" key="6">
    <source>
        <dbReference type="ARBA" id="ARBA00022833"/>
    </source>
</evidence>
<gene>
    <name evidence="9" type="ORF">DLD82_06480</name>
</gene>
<dbReference type="EMBL" id="QGMZ01000013">
    <property type="protein sequence ID" value="PWR75107.1"/>
    <property type="molecule type" value="Genomic_DNA"/>
</dbReference>
<comment type="cofactor">
    <cofactor evidence="1">
        <name>Zn(2+)</name>
        <dbReference type="ChEBI" id="CHEBI:29105"/>
    </cofactor>
</comment>
<dbReference type="OrthoDB" id="117989at2157"/>
<name>A0A2V2NFE3_9EURY</name>
<dbReference type="InterPro" id="IPR024077">
    <property type="entry name" value="Neurolysin/TOP_dom2"/>
</dbReference>
<dbReference type="Proteomes" id="UP000245934">
    <property type="component" value="Unassembled WGS sequence"/>
</dbReference>
<evidence type="ECO:0000256" key="1">
    <source>
        <dbReference type="ARBA" id="ARBA00001947"/>
    </source>
</evidence>
<keyword evidence="5" id="KW-0378">Hydrolase</keyword>
<evidence type="ECO:0000256" key="4">
    <source>
        <dbReference type="ARBA" id="ARBA00022723"/>
    </source>
</evidence>
<dbReference type="RefSeq" id="WP_109940301.1">
    <property type="nucleotide sequence ID" value="NZ_CP176366.1"/>
</dbReference>
<evidence type="ECO:0000256" key="7">
    <source>
        <dbReference type="ARBA" id="ARBA00023049"/>
    </source>
</evidence>
<evidence type="ECO:0000256" key="2">
    <source>
        <dbReference type="ARBA" id="ARBA00006040"/>
    </source>
</evidence>
<dbReference type="AlphaFoldDB" id="A0A2V2NFE3"/>
<dbReference type="PANTHER" id="PTHR11804:SF84">
    <property type="entry name" value="SACCHAROLYSIN"/>
    <property type="match status" value="1"/>
</dbReference>
<proteinExistence type="inferred from homology"/>
<dbReference type="Gene3D" id="1.10.1370.10">
    <property type="entry name" value="Neurolysin, domain 3"/>
    <property type="match status" value="1"/>
</dbReference>
<feature type="domain" description="Peptidase M3A/M3B catalytic" evidence="8">
    <location>
        <begin position="205"/>
        <end position="594"/>
    </location>
</feature>
<dbReference type="Pfam" id="PF01432">
    <property type="entry name" value="Peptidase_M3"/>
    <property type="match status" value="1"/>
</dbReference>
<dbReference type="GO" id="GO:0004222">
    <property type="term" value="F:metalloendopeptidase activity"/>
    <property type="evidence" value="ECO:0007669"/>
    <property type="project" value="InterPro"/>
</dbReference>
<protein>
    <recommendedName>
        <fullName evidence="8">Peptidase M3A/M3B catalytic domain-containing protein</fullName>
    </recommendedName>
</protein>
<dbReference type="SUPFAM" id="SSF55486">
    <property type="entry name" value="Metalloproteases ('zincins'), catalytic domain"/>
    <property type="match status" value="1"/>
</dbReference>
<keyword evidence="7" id="KW-0482">Metalloprotease</keyword>
<keyword evidence="4" id="KW-0479">Metal-binding</keyword>
<evidence type="ECO:0000259" key="8">
    <source>
        <dbReference type="Pfam" id="PF01432"/>
    </source>
</evidence>
<accession>A0A2V2NFE3</accession>
<evidence type="ECO:0000256" key="3">
    <source>
        <dbReference type="ARBA" id="ARBA00022670"/>
    </source>
</evidence>
<dbReference type="InterPro" id="IPR001567">
    <property type="entry name" value="Pept_M3A_M3B_dom"/>
</dbReference>
<keyword evidence="6" id="KW-0862">Zinc</keyword>
<comment type="similarity">
    <text evidence="2">Belongs to the peptidase M3 family.</text>
</comment>
<dbReference type="InterPro" id="IPR045090">
    <property type="entry name" value="Pept_M3A_M3B"/>
</dbReference>
<dbReference type="PANTHER" id="PTHR11804">
    <property type="entry name" value="PROTEASE M3 THIMET OLIGOPEPTIDASE-RELATED"/>
    <property type="match status" value="1"/>
</dbReference>
<dbReference type="InterPro" id="IPR024079">
    <property type="entry name" value="MetalloPept_cat_dom_sf"/>
</dbReference>
<evidence type="ECO:0000256" key="5">
    <source>
        <dbReference type="ARBA" id="ARBA00022801"/>
    </source>
</evidence>
<reference evidence="9 10" key="1">
    <citation type="submission" date="2018-05" db="EMBL/GenBank/DDBJ databases">
        <title>Draft genome of Methanospirillum stamsii Pt1.</title>
        <authorList>
            <person name="Dueholm M.S."/>
            <person name="Nielsen P.H."/>
            <person name="Bakmann L.F."/>
            <person name="Otzen D.E."/>
        </authorList>
    </citation>
    <scope>NUCLEOTIDE SEQUENCE [LARGE SCALE GENOMIC DNA]</scope>
    <source>
        <strain evidence="9 10">Pt1</strain>
    </source>
</reference>
<dbReference type="Gene3D" id="3.40.390.10">
    <property type="entry name" value="Collagenase (Catalytic Domain)"/>
    <property type="match status" value="1"/>
</dbReference>
<dbReference type="GeneID" id="97609982"/>
<dbReference type="GO" id="GO:0046872">
    <property type="term" value="F:metal ion binding"/>
    <property type="evidence" value="ECO:0007669"/>
    <property type="project" value="UniProtKB-KW"/>
</dbReference>
<keyword evidence="10" id="KW-1185">Reference proteome</keyword>
<comment type="caution">
    <text evidence="9">The sequence shown here is derived from an EMBL/GenBank/DDBJ whole genome shotgun (WGS) entry which is preliminary data.</text>
</comment>
<evidence type="ECO:0000313" key="10">
    <source>
        <dbReference type="Proteomes" id="UP000245934"/>
    </source>
</evidence>
<organism evidence="9 10">
    <name type="scientific">Methanospirillum stamsii</name>
    <dbReference type="NCBI Taxonomy" id="1277351"/>
    <lineage>
        <taxon>Archaea</taxon>
        <taxon>Methanobacteriati</taxon>
        <taxon>Methanobacteriota</taxon>
        <taxon>Stenosarchaea group</taxon>
        <taxon>Methanomicrobia</taxon>
        <taxon>Methanomicrobiales</taxon>
        <taxon>Methanospirillaceae</taxon>
        <taxon>Methanospirillum</taxon>
    </lineage>
</organism>
<keyword evidence="3" id="KW-0645">Protease</keyword>